<keyword evidence="2" id="KW-0238">DNA-binding</keyword>
<dbReference type="GO" id="GO:0003700">
    <property type="term" value="F:DNA-binding transcription factor activity"/>
    <property type="evidence" value="ECO:0007669"/>
    <property type="project" value="InterPro"/>
</dbReference>
<accession>A0A6I3Q5A9</accession>
<keyword evidence="1" id="KW-0805">Transcription regulation</keyword>
<dbReference type="GO" id="GO:0043565">
    <property type="term" value="F:sequence-specific DNA binding"/>
    <property type="evidence" value="ECO:0007669"/>
    <property type="project" value="InterPro"/>
</dbReference>
<evidence type="ECO:0000256" key="3">
    <source>
        <dbReference type="ARBA" id="ARBA00023163"/>
    </source>
</evidence>
<evidence type="ECO:0000313" key="5">
    <source>
        <dbReference type="Proteomes" id="UP000449193"/>
    </source>
</evidence>
<name>A0A6I3Q5A9_9FIRM</name>
<protein>
    <submittedName>
        <fullName evidence="4">Helix-turn-helix domain-containing protein</fullName>
    </submittedName>
</protein>
<evidence type="ECO:0000256" key="1">
    <source>
        <dbReference type="ARBA" id="ARBA00023015"/>
    </source>
</evidence>
<comment type="caution">
    <text evidence="4">The sequence shown here is derived from an EMBL/GenBank/DDBJ whole genome shotgun (WGS) entry which is preliminary data.</text>
</comment>
<sequence>MDMMDIQEKTSVFLELIHCSHHMDYWIYSPEGILFRSTAEAEHVLDLLFKKTGCFEYMQRSIGTTPMILSGEADLHWIAVKQMREDKISAYHVLGPFLTSSIHESVVQYAHDAVHGLAPQTGIDSLAEDLQALSVVSIQGYCQYAVMLHNLVNGELLPESCIQHQPAPLSGFLSASSEIKVPKKMKDRLNIYLAERTLLHAIMEGDANAAAASSLSAQKQVARVRAYTGNALLDMKIACTTFTTLCTRAAIEGGLSPSFAYPIGDDYIRKIFASNNLEYVGELKTHMYNDFVARVHELRVNPNYSKPIQSCCDYIQLHPAEPLSIDVLANRLGYSKYYLSALFKKETGCSVSAYIKCARIERAKVLLSSTDLSVENIWEAVGFSSRSVFGKAFCSIVGMTPREYRERNLIL</sequence>
<gene>
    <name evidence="4" type="ORF">GMD52_09435</name>
</gene>
<dbReference type="InterPro" id="IPR009057">
    <property type="entry name" value="Homeodomain-like_sf"/>
</dbReference>
<dbReference type="Gene3D" id="1.10.10.60">
    <property type="entry name" value="Homeodomain-like"/>
    <property type="match status" value="2"/>
</dbReference>
<dbReference type="PANTHER" id="PTHR43280">
    <property type="entry name" value="ARAC-FAMILY TRANSCRIPTIONAL REGULATOR"/>
    <property type="match status" value="1"/>
</dbReference>
<proteinExistence type="predicted"/>
<reference evidence="4 5" key="1">
    <citation type="journal article" date="2019" name="Nat. Med.">
        <title>A library of human gut bacterial isolates paired with longitudinal multiomics data enables mechanistic microbiome research.</title>
        <authorList>
            <person name="Poyet M."/>
            <person name="Groussin M."/>
            <person name="Gibbons S.M."/>
            <person name="Avila-Pacheco J."/>
            <person name="Jiang X."/>
            <person name="Kearney S.M."/>
            <person name="Perrotta A.R."/>
            <person name="Berdy B."/>
            <person name="Zhao S."/>
            <person name="Lieberman T.D."/>
            <person name="Swanson P.K."/>
            <person name="Smith M."/>
            <person name="Roesemann S."/>
            <person name="Alexander J.E."/>
            <person name="Rich S.A."/>
            <person name="Livny J."/>
            <person name="Vlamakis H."/>
            <person name="Clish C."/>
            <person name="Bullock K."/>
            <person name="Deik A."/>
            <person name="Scott J."/>
            <person name="Pierce K.A."/>
            <person name="Xavier R.J."/>
            <person name="Alm E.J."/>
        </authorList>
    </citation>
    <scope>NUCLEOTIDE SEQUENCE [LARGE SCALE GENOMIC DNA]</scope>
    <source>
        <strain evidence="4 5">BIOML-A7</strain>
    </source>
</reference>
<dbReference type="InterPro" id="IPR018060">
    <property type="entry name" value="HTH_AraC"/>
</dbReference>
<dbReference type="SMART" id="SM00342">
    <property type="entry name" value="HTH_ARAC"/>
    <property type="match status" value="1"/>
</dbReference>
<evidence type="ECO:0000313" key="4">
    <source>
        <dbReference type="EMBL" id="MTS51762.1"/>
    </source>
</evidence>
<dbReference type="PROSITE" id="PS01124">
    <property type="entry name" value="HTH_ARAC_FAMILY_2"/>
    <property type="match status" value="1"/>
</dbReference>
<dbReference type="EMBL" id="WMZR01000010">
    <property type="protein sequence ID" value="MTS51762.1"/>
    <property type="molecule type" value="Genomic_DNA"/>
</dbReference>
<keyword evidence="3" id="KW-0804">Transcription</keyword>
<dbReference type="Proteomes" id="UP000449193">
    <property type="component" value="Unassembled WGS sequence"/>
</dbReference>
<dbReference type="PANTHER" id="PTHR43280:SF28">
    <property type="entry name" value="HTH-TYPE TRANSCRIPTIONAL ACTIVATOR RHAS"/>
    <property type="match status" value="1"/>
</dbReference>
<dbReference type="AlphaFoldDB" id="A0A6I3Q5A9"/>
<dbReference type="SUPFAM" id="SSF46689">
    <property type="entry name" value="Homeodomain-like"/>
    <property type="match status" value="2"/>
</dbReference>
<evidence type="ECO:0000256" key="2">
    <source>
        <dbReference type="ARBA" id="ARBA00023125"/>
    </source>
</evidence>
<dbReference type="Pfam" id="PF12833">
    <property type="entry name" value="HTH_18"/>
    <property type="match status" value="1"/>
</dbReference>
<dbReference type="RefSeq" id="WP_155201327.1">
    <property type="nucleotide sequence ID" value="NZ_WMZL01000008.1"/>
</dbReference>
<organism evidence="4 5">
    <name type="scientific">Ruthenibacterium lactatiformans</name>
    <dbReference type="NCBI Taxonomy" id="1550024"/>
    <lineage>
        <taxon>Bacteria</taxon>
        <taxon>Bacillati</taxon>
        <taxon>Bacillota</taxon>
        <taxon>Clostridia</taxon>
        <taxon>Eubacteriales</taxon>
        <taxon>Oscillospiraceae</taxon>
        <taxon>Ruthenibacterium</taxon>
    </lineage>
</organism>